<dbReference type="EMBL" id="JAYGHX010000009">
    <property type="protein sequence ID" value="MEA5392270.1"/>
    <property type="molecule type" value="Genomic_DNA"/>
</dbReference>
<dbReference type="InterPro" id="IPR011990">
    <property type="entry name" value="TPR-like_helical_dom_sf"/>
</dbReference>
<feature type="domain" description="Glycosyltransferase 2-like" evidence="2">
    <location>
        <begin position="431"/>
        <end position="552"/>
    </location>
</feature>
<dbReference type="PANTHER" id="PTHR43179:SF7">
    <property type="entry name" value="RHAMNOSYLTRANSFERASE WBBL"/>
    <property type="match status" value="1"/>
</dbReference>
<evidence type="ECO:0000313" key="4">
    <source>
        <dbReference type="Proteomes" id="UP001304461"/>
    </source>
</evidence>
<proteinExistence type="predicted"/>
<reference evidence="3 4" key="1">
    <citation type="submission" date="2023-12" db="EMBL/GenBank/DDBJ databases">
        <title>Baltic Sea Cyanobacteria.</title>
        <authorList>
            <person name="Delbaje E."/>
            <person name="Fewer D.P."/>
            <person name="Shishido T.K."/>
        </authorList>
    </citation>
    <scope>NUCLEOTIDE SEQUENCE [LARGE SCALE GENOMIC DNA]</scope>
    <source>
        <strain evidence="3 4">UHCC 0139</strain>
    </source>
</reference>
<name>A0ABU5RX89_9CYAN</name>
<dbReference type="InterPro" id="IPR029044">
    <property type="entry name" value="Nucleotide-diphossugar_trans"/>
</dbReference>
<dbReference type="Gene3D" id="1.25.40.10">
    <property type="entry name" value="Tetratricopeptide repeat domain"/>
    <property type="match status" value="1"/>
</dbReference>
<keyword evidence="3" id="KW-0328">Glycosyltransferase</keyword>
<evidence type="ECO:0000259" key="2">
    <source>
        <dbReference type="Pfam" id="PF00535"/>
    </source>
</evidence>
<accession>A0ABU5RX89</accession>
<dbReference type="SUPFAM" id="SSF48452">
    <property type="entry name" value="TPR-like"/>
    <property type="match status" value="1"/>
</dbReference>
<feature type="region of interest" description="Disordered" evidence="1">
    <location>
        <begin position="26"/>
        <end position="79"/>
    </location>
</feature>
<dbReference type="GO" id="GO:0016757">
    <property type="term" value="F:glycosyltransferase activity"/>
    <property type="evidence" value="ECO:0007669"/>
    <property type="project" value="UniProtKB-KW"/>
</dbReference>
<organism evidence="3 4">
    <name type="scientific">Cyanobium gracile UHCC 0139</name>
    <dbReference type="NCBI Taxonomy" id="3110308"/>
    <lineage>
        <taxon>Bacteria</taxon>
        <taxon>Bacillati</taxon>
        <taxon>Cyanobacteriota</taxon>
        <taxon>Cyanophyceae</taxon>
        <taxon>Synechococcales</taxon>
        <taxon>Prochlorococcaceae</taxon>
        <taxon>Cyanobium</taxon>
    </lineage>
</organism>
<sequence>MTLPVNSLDRKSLQIKLLHNPESQSDWDRLAAYAGGHRATGRPADPASEGDTDIAGKPSPPSADPDPSSQLPPTGGFVEPGIEQLSSEALFRRAKQLVDGERFAEAIELTNCWLAATTEDTADPMLAFIRAHAHRQSGRTEEALEILRPFRDQASNPWIPFELGLIHKALGQAEEAYLCFREAKGLQPDFTWASIEASRTTVDGNVPLGRLDAITAQACDTGAPVDVHLDRSLRCGSLLLLIGWCREAFPSGSLFRLSDPLMPGAHAVGSGTFYHRPDVCQALALPEHQRHGFATLIDCSGFRRWSELGRLVLIVEPEGEDKVRPTSAELCLAEVPEETSAPRFFEAALGVFRVSIDSGNRWPDSLRLFTPQTVMEASGLFARHVAAERNDVEVHWLTRTPLARPPLASVIFVQLGSFLAAKPAILQLAKCGLPLELIVVNNSPELFSETFHILDRFADIRSGLRIGILNRATNLGFSAGCNLGAAHATGECLLFHNNDLFADSVADYHQLIRRAMSEPNAIHSAFQYFTDGTLMQEGLTATRLTTAKAGAIPLFNGFSVGRNQTRADVIACSGSLMAMSAPLFHHLGGFSEEIIYAHFEDFDLCLRARQEGIPVRVWDDIKFYHAEGTGSVAPYHLSGTTSHVNRLLFSLKWRRELEAMDLPVEYSL</sequence>
<dbReference type="InterPro" id="IPR001173">
    <property type="entry name" value="Glyco_trans_2-like"/>
</dbReference>
<dbReference type="SUPFAM" id="SSF53448">
    <property type="entry name" value="Nucleotide-diphospho-sugar transferases"/>
    <property type="match status" value="1"/>
</dbReference>
<dbReference type="RefSeq" id="WP_323306227.1">
    <property type="nucleotide sequence ID" value="NZ_JAYGHX010000009.1"/>
</dbReference>
<comment type="caution">
    <text evidence="3">The sequence shown here is derived from an EMBL/GenBank/DDBJ whole genome shotgun (WGS) entry which is preliminary data.</text>
</comment>
<evidence type="ECO:0000313" key="3">
    <source>
        <dbReference type="EMBL" id="MEA5392270.1"/>
    </source>
</evidence>
<dbReference type="Pfam" id="PF00535">
    <property type="entry name" value="Glycos_transf_2"/>
    <property type="match status" value="1"/>
</dbReference>
<dbReference type="PANTHER" id="PTHR43179">
    <property type="entry name" value="RHAMNOSYLTRANSFERASE WBBL"/>
    <property type="match status" value="1"/>
</dbReference>
<dbReference type="EC" id="2.4.-.-" evidence="3"/>
<dbReference type="Proteomes" id="UP001304461">
    <property type="component" value="Unassembled WGS sequence"/>
</dbReference>
<keyword evidence="3" id="KW-0808">Transferase</keyword>
<dbReference type="Gene3D" id="3.90.550.10">
    <property type="entry name" value="Spore Coat Polysaccharide Biosynthesis Protein SpsA, Chain A"/>
    <property type="match status" value="1"/>
</dbReference>
<evidence type="ECO:0000256" key="1">
    <source>
        <dbReference type="SAM" id="MobiDB-lite"/>
    </source>
</evidence>
<gene>
    <name evidence="3" type="ORF">VB738_13485</name>
</gene>
<protein>
    <submittedName>
        <fullName evidence="3">Glycosyltransferase</fullName>
        <ecNumber evidence="3">2.4.-.-</ecNumber>
    </submittedName>
</protein>
<keyword evidence="4" id="KW-1185">Reference proteome</keyword>